<dbReference type="GO" id="GO:0003677">
    <property type="term" value="F:DNA binding"/>
    <property type="evidence" value="ECO:0007669"/>
    <property type="project" value="InterPro"/>
</dbReference>
<dbReference type="OrthoDB" id="1274899at2"/>
<dbReference type="GO" id="GO:0009307">
    <property type="term" value="P:DNA restriction-modification system"/>
    <property type="evidence" value="ECO:0007669"/>
    <property type="project" value="InterPro"/>
</dbReference>
<dbReference type="GO" id="GO:0009036">
    <property type="term" value="F:type II site-specific deoxyribonuclease activity"/>
    <property type="evidence" value="ECO:0007669"/>
    <property type="project" value="InterPro"/>
</dbReference>
<organism evidence="1 2">
    <name type="scientific">Flavivirga rizhaonensis</name>
    <dbReference type="NCBI Taxonomy" id="2559571"/>
    <lineage>
        <taxon>Bacteria</taxon>
        <taxon>Pseudomonadati</taxon>
        <taxon>Bacteroidota</taxon>
        <taxon>Flavobacteriia</taxon>
        <taxon>Flavobacteriales</taxon>
        <taxon>Flavobacteriaceae</taxon>
        <taxon>Flavivirga</taxon>
    </lineage>
</organism>
<keyword evidence="2" id="KW-1185">Reference proteome</keyword>
<evidence type="ECO:0000313" key="2">
    <source>
        <dbReference type="Proteomes" id="UP000307602"/>
    </source>
</evidence>
<gene>
    <name evidence="1" type="ORF">EM932_18470</name>
</gene>
<accession>A0A4S1DRT2</accession>
<sequence length="214" mass="25244">MAILDVIKYSNHLELFKISSKEIENQILSFKLTFINNRNQKAEWGVRFPTFLDSFYKYIYNNDKLPSQDEFYNYYLANNKSWFNSTPLTKEVYDGLKARIYRTYPSLIRDLHFSKLISENATDYKVIYNTNLDVKEGIDLLVIVNNKNIAINLYTKTKRAVIGRIKKESRHIPYDNITYIELPVEFNGSNEIGDFFLYGNREIAQLEEKIKLSS</sequence>
<dbReference type="InterPro" id="IPR019073">
    <property type="entry name" value="Restrct_endonuc_II_TaqI"/>
</dbReference>
<proteinExistence type="predicted"/>
<evidence type="ECO:0000313" key="1">
    <source>
        <dbReference type="EMBL" id="TGV00680.1"/>
    </source>
</evidence>
<dbReference type="Pfam" id="PF09573">
    <property type="entry name" value="RE_TaqI"/>
    <property type="match status" value="1"/>
</dbReference>
<dbReference type="EMBL" id="SRSO01000036">
    <property type="protein sequence ID" value="TGV00680.1"/>
    <property type="molecule type" value="Genomic_DNA"/>
</dbReference>
<dbReference type="AlphaFoldDB" id="A0A4S1DRT2"/>
<dbReference type="RefSeq" id="WP_135878688.1">
    <property type="nucleotide sequence ID" value="NZ_SRSO01000036.1"/>
</dbReference>
<name>A0A4S1DRT2_9FLAO</name>
<comment type="caution">
    <text evidence="1">The sequence shown here is derived from an EMBL/GenBank/DDBJ whole genome shotgun (WGS) entry which is preliminary data.</text>
</comment>
<dbReference type="Proteomes" id="UP000307602">
    <property type="component" value="Unassembled WGS sequence"/>
</dbReference>
<reference evidence="1 2" key="1">
    <citation type="submission" date="2019-04" db="EMBL/GenBank/DDBJ databases">
        <authorList>
            <person name="Liu A."/>
        </authorList>
    </citation>
    <scope>NUCLEOTIDE SEQUENCE [LARGE SCALE GENOMIC DNA]</scope>
    <source>
        <strain evidence="1 2">RZ03</strain>
    </source>
</reference>
<protein>
    <submittedName>
        <fullName evidence="1">Uncharacterized protein</fullName>
    </submittedName>
</protein>